<reference evidence="2" key="1">
    <citation type="journal article" date="2020" name="mSystems">
        <title>Genome- and Community-Level Interaction Insights into Carbon Utilization and Element Cycling Functions of Hydrothermarchaeota in Hydrothermal Sediment.</title>
        <authorList>
            <person name="Zhou Z."/>
            <person name="Liu Y."/>
            <person name="Xu W."/>
            <person name="Pan J."/>
            <person name="Luo Z.H."/>
            <person name="Li M."/>
        </authorList>
    </citation>
    <scope>NUCLEOTIDE SEQUENCE [LARGE SCALE GENOMIC DNA]</scope>
    <source>
        <strain evidence="2">SpSt-102</strain>
    </source>
</reference>
<dbReference type="Pfam" id="PF02579">
    <property type="entry name" value="Nitro_FeMo-Co"/>
    <property type="match status" value="1"/>
</dbReference>
<dbReference type="SUPFAM" id="SSF53146">
    <property type="entry name" value="Nitrogenase accessory factor-like"/>
    <property type="match status" value="1"/>
</dbReference>
<evidence type="ECO:0000313" key="2">
    <source>
        <dbReference type="EMBL" id="HHS01103.1"/>
    </source>
</evidence>
<sequence>MKKKRVAIATSDGRLVNRHFGNSENFLIVDLFSDGSCELICVREFKDKEEDCSNEQRIEKRVDMLKDCDVIVANRIGLCALEKLSDKIVLERQGFIKDALKEIMELFM</sequence>
<comment type="caution">
    <text evidence="2">The sequence shown here is derived from an EMBL/GenBank/DDBJ whole genome shotgun (WGS) entry which is preliminary data.</text>
</comment>
<organism evidence="2">
    <name type="scientific">Caldicellulosiruptor owensensis</name>
    <dbReference type="NCBI Taxonomy" id="55205"/>
    <lineage>
        <taxon>Bacteria</taxon>
        <taxon>Bacillati</taxon>
        <taxon>Bacillota</taxon>
        <taxon>Bacillota incertae sedis</taxon>
        <taxon>Caldicellulosiruptorales</taxon>
        <taxon>Caldicellulosiruptoraceae</taxon>
        <taxon>Caldicellulosiruptor</taxon>
    </lineage>
</organism>
<proteinExistence type="predicted"/>
<dbReference type="PANTHER" id="PTHR33937:SF2">
    <property type="entry name" value="DINITROGENASE IRON-MOLYBDENUM COFACTOR BIOSYNTHESIS DOMAIN-CONTAINING PROTEIN"/>
    <property type="match status" value="1"/>
</dbReference>
<dbReference type="InterPro" id="IPR051840">
    <property type="entry name" value="NifX/NifY_domain"/>
</dbReference>
<dbReference type="EMBL" id="DRUZ01000012">
    <property type="protein sequence ID" value="HHS01103.1"/>
    <property type="molecule type" value="Genomic_DNA"/>
</dbReference>
<feature type="domain" description="Dinitrogenase iron-molybdenum cofactor biosynthesis" evidence="1">
    <location>
        <begin position="13"/>
        <end position="103"/>
    </location>
</feature>
<dbReference type="CDD" id="cd00562">
    <property type="entry name" value="NifX_NifB"/>
    <property type="match status" value="1"/>
</dbReference>
<accession>A0A7C5V301</accession>
<gene>
    <name evidence="2" type="ORF">ENL71_00925</name>
</gene>
<protein>
    <submittedName>
        <fullName evidence="2">Dinitrogenase iron-molybdenum cofactor biosynthesis protein</fullName>
    </submittedName>
</protein>
<dbReference type="Gene3D" id="3.30.420.130">
    <property type="entry name" value="Dinitrogenase iron-molybdenum cofactor biosynthesis domain"/>
    <property type="match status" value="1"/>
</dbReference>
<dbReference type="PANTHER" id="PTHR33937">
    <property type="entry name" value="IRON-MOLYBDENUM PROTEIN-RELATED-RELATED"/>
    <property type="match status" value="1"/>
</dbReference>
<dbReference type="AlphaFoldDB" id="A0A7C5V301"/>
<name>A0A7C5V301_9FIRM</name>
<dbReference type="InterPro" id="IPR036105">
    <property type="entry name" value="DiNase_FeMo-co_biosyn_sf"/>
</dbReference>
<dbReference type="InterPro" id="IPR003731">
    <property type="entry name" value="Di-Nase_FeMo-co_biosynth"/>
</dbReference>
<evidence type="ECO:0000259" key="1">
    <source>
        <dbReference type="Pfam" id="PF02579"/>
    </source>
</evidence>